<evidence type="ECO:0000259" key="1">
    <source>
        <dbReference type="Pfam" id="PF13936"/>
    </source>
</evidence>
<protein>
    <submittedName>
        <fullName evidence="2">Helix-turn-helix domain-containing protein</fullName>
    </submittedName>
</protein>
<proteinExistence type="predicted"/>
<feature type="non-terminal residue" evidence="2">
    <location>
        <position position="67"/>
    </location>
</feature>
<dbReference type="EMBL" id="FNDB01000030">
    <property type="protein sequence ID" value="SDI24324.1"/>
    <property type="molecule type" value="Genomic_DNA"/>
</dbReference>
<reference evidence="3" key="1">
    <citation type="submission" date="2016-10" db="EMBL/GenBank/DDBJ databases">
        <authorList>
            <person name="Varghese N."/>
            <person name="Submissions S."/>
        </authorList>
    </citation>
    <scope>NUCLEOTIDE SEQUENCE [LARGE SCALE GENOMIC DNA]</scope>
    <source>
        <strain evidence="3">CGMCC 1.2747</strain>
    </source>
</reference>
<dbReference type="OrthoDB" id="1367263at2"/>
<accession>A0A1G8IZC2</accession>
<organism evidence="2 3">
    <name type="scientific">Flavobacterium omnivorum</name>
    <dbReference type="NCBI Taxonomy" id="178355"/>
    <lineage>
        <taxon>Bacteria</taxon>
        <taxon>Pseudomonadati</taxon>
        <taxon>Bacteroidota</taxon>
        <taxon>Flavobacteriia</taxon>
        <taxon>Flavobacteriales</taxon>
        <taxon>Flavobacteriaceae</taxon>
        <taxon>Flavobacterium</taxon>
    </lineage>
</organism>
<keyword evidence="3" id="KW-1185">Reference proteome</keyword>
<dbReference type="RefSeq" id="WP_139171473.1">
    <property type="nucleotide sequence ID" value="NZ_FNDB01000030.1"/>
</dbReference>
<evidence type="ECO:0000313" key="2">
    <source>
        <dbReference type="EMBL" id="SDI24324.1"/>
    </source>
</evidence>
<sequence length="67" mass="7994">MSHLTSEQRYTISVLLEQNFSKSEIAIVIKKDKSVLTRELKRNCDLRSGNYDFDLAQRKYEKRQKDK</sequence>
<evidence type="ECO:0000313" key="3">
    <source>
        <dbReference type="Proteomes" id="UP000199274"/>
    </source>
</evidence>
<gene>
    <name evidence="2" type="ORF">SAMN04488062_13016</name>
</gene>
<dbReference type="Pfam" id="PF13936">
    <property type="entry name" value="HTH_38"/>
    <property type="match status" value="1"/>
</dbReference>
<dbReference type="Proteomes" id="UP000199274">
    <property type="component" value="Unassembled WGS sequence"/>
</dbReference>
<name>A0A1G8IZC2_9FLAO</name>
<dbReference type="InterPro" id="IPR025246">
    <property type="entry name" value="IS30-like_HTH"/>
</dbReference>
<dbReference type="AlphaFoldDB" id="A0A1G8IZC2"/>
<feature type="domain" description="Transposase IS30-like HTH" evidence="1">
    <location>
        <begin position="2"/>
        <end position="43"/>
    </location>
</feature>